<dbReference type="InterPro" id="IPR000836">
    <property type="entry name" value="PRTase_dom"/>
</dbReference>
<evidence type="ECO:0000256" key="1">
    <source>
        <dbReference type="ARBA" id="ARBA00008007"/>
    </source>
</evidence>
<reference evidence="3 4" key="1">
    <citation type="submission" date="2024-06" db="EMBL/GenBank/DDBJ databases">
        <title>Sorghum-associated microbial communities from plants grown in Nebraska, USA.</title>
        <authorList>
            <person name="Schachtman D."/>
        </authorList>
    </citation>
    <scope>NUCLEOTIDE SEQUENCE [LARGE SCALE GENOMIC DNA]</scope>
    <source>
        <strain evidence="3 4">2857</strain>
    </source>
</reference>
<evidence type="ECO:0000313" key="3">
    <source>
        <dbReference type="EMBL" id="MET4583474.1"/>
    </source>
</evidence>
<organism evidence="3 4">
    <name type="scientific">Conyzicola nivalis</name>
    <dbReference type="NCBI Taxonomy" id="1477021"/>
    <lineage>
        <taxon>Bacteria</taxon>
        <taxon>Bacillati</taxon>
        <taxon>Actinomycetota</taxon>
        <taxon>Actinomycetes</taxon>
        <taxon>Micrococcales</taxon>
        <taxon>Microbacteriaceae</taxon>
        <taxon>Conyzicola</taxon>
    </lineage>
</organism>
<keyword evidence="4" id="KW-1185">Reference proteome</keyword>
<comment type="similarity">
    <text evidence="1">Belongs to the ComF/GntX family.</text>
</comment>
<name>A0ABV2QQY5_9MICO</name>
<dbReference type="SUPFAM" id="SSF53271">
    <property type="entry name" value="PRTase-like"/>
    <property type="match status" value="1"/>
</dbReference>
<dbReference type="CDD" id="cd06223">
    <property type="entry name" value="PRTases_typeI"/>
    <property type="match status" value="1"/>
</dbReference>
<dbReference type="Pfam" id="PF00156">
    <property type="entry name" value="Pribosyltran"/>
    <property type="match status" value="1"/>
</dbReference>
<dbReference type="PANTHER" id="PTHR47505">
    <property type="entry name" value="DNA UTILIZATION PROTEIN YHGH"/>
    <property type="match status" value="1"/>
</dbReference>
<dbReference type="Proteomes" id="UP001549257">
    <property type="component" value="Unassembled WGS sequence"/>
</dbReference>
<sequence length="239" mass="25373">MRTRLGGRRADTRLMLPDILLDALLDAWALVLPVDCAGCGARDRSLCSVCSDALAPEPVARRLIDGTPVVSALDYDGVVRSAILAFKEQGRTDVARRLAVPLAAAMAEAMSAAAAGAEILPVPTSPAAYRRRGYDPVALLVRRAGLRPTRELATTRRAAQQKKLTADERSGNRDGYLRAVHVLGGRRFLLVDDVLTTGSTIAEASRAVRAGGGEVVAAATLAYTQKRAQHPGVRSLNVL</sequence>
<evidence type="ECO:0000313" key="4">
    <source>
        <dbReference type="Proteomes" id="UP001549257"/>
    </source>
</evidence>
<dbReference type="Gene3D" id="3.40.50.2020">
    <property type="match status" value="1"/>
</dbReference>
<proteinExistence type="inferred from homology"/>
<dbReference type="InterPro" id="IPR051910">
    <property type="entry name" value="ComF/GntX_DNA_util-trans"/>
</dbReference>
<dbReference type="EMBL" id="JBEPSJ010000004">
    <property type="protein sequence ID" value="MET4583474.1"/>
    <property type="molecule type" value="Genomic_DNA"/>
</dbReference>
<dbReference type="PANTHER" id="PTHR47505:SF1">
    <property type="entry name" value="DNA UTILIZATION PROTEIN YHGH"/>
    <property type="match status" value="1"/>
</dbReference>
<accession>A0ABV2QQY5</accession>
<comment type="caution">
    <text evidence="3">The sequence shown here is derived from an EMBL/GenBank/DDBJ whole genome shotgun (WGS) entry which is preliminary data.</text>
</comment>
<evidence type="ECO:0000259" key="2">
    <source>
        <dbReference type="Pfam" id="PF00156"/>
    </source>
</evidence>
<feature type="domain" description="Phosphoribosyltransferase" evidence="2">
    <location>
        <begin position="160"/>
        <end position="228"/>
    </location>
</feature>
<gene>
    <name evidence="3" type="ORF">ABIE21_003000</name>
</gene>
<protein>
    <submittedName>
        <fullName evidence="3">ComF family protein</fullName>
    </submittedName>
</protein>
<dbReference type="InterPro" id="IPR029057">
    <property type="entry name" value="PRTase-like"/>
</dbReference>